<dbReference type="EMBL" id="ML213507">
    <property type="protein sequence ID" value="TFK53325.1"/>
    <property type="molecule type" value="Genomic_DNA"/>
</dbReference>
<dbReference type="Gene3D" id="3.20.20.80">
    <property type="entry name" value="Glycosidases"/>
    <property type="match status" value="1"/>
</dbReference>
<dbReference type="STRING" id="5364.A0A5C3N8A3"/>
<keyword evidence="4" id="KW-1185">Reference proteome</keyword>
<evidence type="ECO:0000256" key="1">
    <source>
        <dbReference type="SAM" id="MobiDB-lite"/>
    </source>
</evidence>
<organism evidence="3 4">
    <name type="scientific">Heliocybe sulcata</name>
    <dbReference type="NCBI Taxonomy" id="5364"/>
    <lineage>
        <taxon>Eukaryota</taxon>
        <taxon>Fungi</taxon>
        <taxon>Dikarya</taxon>
        <taxon>Basidiomycota</taxon>
        <taxon>Agaricomycotina</taxon>
        <taxon>Agaricomycetes</taxon>
        <taxon>Gloeophyllales</taxon>
        <taxon>Gloeophyllaceae</taxon>
        <taxon>Heliocybe</taxon>
    </lineage>
</organism>
<dbReference type="InterPro" id="IPR032979">
    <property type="entry name" value="ENGase"/>
</dbReference>
<evidence type="ECO:0000313" key="3">
    <source>
        <dbReference type="EMBL" id="TFK53325.1"/>
    </source>
</evidence>
<feature type="compositionally biased region" description="Basic and acidic residues" evidence="1">
    <location>
        <begin position="252"/>
        <end position="263"/>
    </location>
</feature>
<evidence type="ECO:0000259" key="2">
    <source>
        <dbReference type="Pfam" id="PF03644"/>
    </source>
</evidence>
<dbReference type="PANTHER" id="PTHR13246:SF1">
    <property type="entry name" value="CYTOSOLIC ENDO-BETA-N-ACETYLGLUCOSAMINIDASE"/>
    <property type="match status" value="1"/>
</dbReference>
<gene>
    <name evidence="3" type="ORF">OE88DRAFT_1240919</name>
</gene>
<dbReference type="InterPro" id="IPR005201">
    <property type="entry name" value="TIM_ENGase"/>
</dbReference>
<sequence length="658" mass="72284">MLGTLIFEGDGEQDCLRLLVGRLPQSKTGPAVASDDSSLPVSMHYARLLADLAVQRGFEGYLLNFECPLRGGIEQTQALCTWISMLQSELRAKVGPHAEVIWYDSVILTGHLRWQDRLNALNVPFFLPSTGFFSNYTWPPHFPSLTAQYFLGLDTSVLDSDEVVGTAVFPKSLQDLFIGVDVWGRGSHGNGGFGSYKAINHIDPAYLGLSVALFGPAWTWESEQDKPGWDWDQWWAYERTLWVGPEKKGEVVEVPEDTKKDPRPGVPPPPECFHGPFQPLSDFFVRSPPPNPSRLGFYTSFCPGVGRAWFVKGVKVLQAQNGWTDIDKQTSLGDMLWPRPQLAWEHVDLGEDVQLPEAKPLVCMADAWLGGSSLELDIHCPGSNCEDAAFRCVWVPVQSLAITGKRTYSVKLVYKGSTPEGVDLDVGLSVKSLAGDVKTAFDVTPTSSQQTLDCGWTQIDVEFVLPEEGPRDILCAVGLVIGFACEYPTLDLDFSVYLGLLSVTPSPSSSSLKPKLRVLWADFQQAQGSSNDPFAGTLTWEVAAAFPAVKNIAITSPEDPQPAWTRKDAHIWKPQFSYFNVYAEIYKTNDAVLGPVSSTFIGSSGLDGQANRFLVDPGTLEGLSTEQSSCRFYVQGVTNGGDVLPWEQCAFVDFSPSN</sequence>
<dbReference type="PANTHER" id="PTHR13246">
    <property type="entry name" value="ENDO BETA N-ACETYLGLUCOSAMINIDASE"/>
    <property type="match status" value="1"/>
</dbReference>
<dbReference type="OrthoDB" id="284473at2759"/>
<feature type="region of interest" description="Disordered" evidence="1">
    <location>
        <begin position="252"/>
        <end position="272"/>
    </location>
</feature>
<evidence type="ECO:0000313" key="4">
    <source>
        <dbReference type="Proteomes" id="UP000305948"/>
    </source>
</evidence>
<reference evidence="3 4" key="1">
    <citation type="journal article" date="2019" name="Nat. Ecol. Evol.">
        <title>Megaphylogeny resolves global patterns of mushroom evolution.</title>
        <authorList>
            <person name="Varga T."/>
            <person name="Krizsan K."/>
            <person name="Foldi C."/>
            <person name="Dima B."/>
            <person name="Sanchez-Garcia M."/>
            <person name="Sanchez-Ramirez S."/>
            <person name="Szollosi G.J."/>
            <person name="Szarkandi J.G."/>
            <person name="Papp V."/>
            <person name="Albert L."/>
            <person name="Andreopoulos W."/>
            <person name="Angelini C."/>
            <person name="Antonin V."/>
            <person name="Barry K.W."/>
            <person name="Bougher N.L."/>
            <person name="Buchanan P."/>
            <person name="Buyck B."/>
            <person name="Bense V."/>
            <person name="Catcheside P."/>
            <person name="Chovatia M."/>
            <person name="Cooper J."/>
            <person name="Damon W."/>
            <person name="Desjardin D."/>
            <person name="Finy P."/>
            <person name="Geml J."/>
            <person name="Haridas S."/>
            <person name="Hughes K."/>
            <person name="Justo A."/>
            <person name="Karasinski D."/>
            <person name="Kautmanova I."/>
            <person name="Kiss B."/>
            <person name="Kocsube S."/>
            <person name="Kotiranta H."/>
            <person name="LaButti K.M."/>
            <person name="Lechner B.E."/>
            <person name="Liimatainen K."/>
            <person name="Lipzen A."/>
            <person name="Lukacs Z."/>
            <person name="Mihaltcheva S."/>
            <person name="Morgado L.N."/>
            <person name="Niskanen T."/>
            <person name="Noordeloos M.E."/>
            <person name="Ohm R.A."/>
            <person name="Ortiz-Santana B."/>
            <person name="Ovrebo C."/>
            <person name="Racz N."/>
            <person name="Riley R."/>
            <person name="Savchenko A."/>
            <person name="Shiryaev A."/>
            <person name="Soop K."/>
            <person name="Spirin V."/>
            <person name="Szebenyi C."/>
            <person name="Tomsovsky M."/>
            <person name="Tulloss R.E."/>
            <person name="Uehling J."/>
            <person name="Grigoriev I.V."/>
            <person name="Vagvolgyi C."/>
            <person name="Papp T."/>
            <person name="Martin F.M."/>
            <person name="Miettinen O."/>
            <person name="Hibbett D.S."/>
            <person name="Nagy L.G."/>
        </authorList>
    </citation>
    <scope>NUCLEOTIDE SEQUENCE [LARGE SCALE GENOMIC DNA]</scope>
    <source>
        <strain evidence="3 4">OMC1185</strain>
    </source>
</reference>
<feature type="domain" description="Cytosolic endo-beta-N-acetylglucosaminidase TIM barrel" evidence="2">
    <location>
        <begin position="1"/>
        <end position="309"/>
    </location>
</feature>
<dbReference type="GO" id="GO:0033925">
    <property type="term" value="F:mannosyl-glycoprotein endo-beta-N-acetylglucosaminidase activity"/>
    <property type="evidence" value="ECO:0007669"/>
    <property type="project" value="UniProtKB-EC"/>
</dbReference>
<dbReference type="Proteomes" id="UP000305948">
    <property type="component" value="Unassembled WGS sequence"/>
</dbReference>
<protein>
    <recommendedName>
        <fullName evidence="2">Cytosolic endo-beta-N-acetylglucosaminidase TIM barrel domain-containing protein</fullName>
    </recommendedName>
</protein>
<accession>A0A5C3N8A3</accession>
<dbReference type="Pfam" id="PF03644">
    <property type="entry name" value="Glyco_hydro_85"/>
    <property type="match status" value="1"/>
</dbReference>
<dbReference type="AlphaFoldDB" id="A0A5C3N8A3"/>
<dbReference type="Gene3D" id="2.60.120.260">
    <property type="entry name" value="Galactose-binding domain-like"/>
    <property type="match status" value="1"/>
</dbReference>
<dbReference type="GO" id="GO:0005829">
    <property type="term" value="C:cytosol"/>
    <property type="evidence" value="ECO:0007669"/>
    <property type="project" value="UniProtKB-SubCell"/>
</dbReference>
<name>A0A5C3N8A3_9AGAM</name>
<proteinExistence type="predicted"/>